<keyword evidence="1" id="KW-1133">Transmembrane helix</keyword>
<keyword evidence="1" id="KW-0812">Transmembrane</keyword>
<name>A0ABP2X3G2_CHLPS</name>
<evidence type="ECO:0000313" key="3">
    <source>
        <dbReference type="Proteomes" id="UP000014627"/>
    </source>
</evidence>
<sequence length="38" mass="4413">MIKNPHNDSADNYLRVFLINCTLKFSLCFVLSANIIKR</sequence>
<accession>A0ABP2X3G2</accession>
<proteinExistence type="predicted"/>
<keyword evidence="1" id="KW-0472">Membrane</keyword>
<comment type="caution">
    <text evidence="2">The sequence shown here is derived from an EMBL/GenBank/DDBJ whole genome shotgun (WGS) entry which is preliminary data.</text>
</comment>
<gene>
    <name evidence="2" type="ORF">CP99DC5_0420</name>
</gene>
<dbReference type="EMBL" id="ATLC01000045">
    <property type="protein sequence ID" value="EPJ28189.1"/>
    <property type="molecule type" value="Genomic_DNA"/>
</dbReference>
<reference evidence="2 3" key="1">
    <citation type="submission" date="2013-04" db="EMBL/GenBank/DDBJ databases">
        <title>Genome sequence of Chlamydia psittaci 99DC5.</title>
        <authorList>
            <person name="Huot-Creasy H."/>
            <person name="McCracken C.L."/>
            <person name="Humphries M."/>
            <person name="Sachse K."/>
            <person name="Laroucau K."/>
            <person name="Bavoil P."/>
            <person name="Myers G.S."/>
        </authorList>
    </citation>
    <scope>NUCLEOTIDE SEQUENCE [LARGE SCALE GENOMIC DNA]</scope>
    <source>
        <strain evidence="2 3">99DC5</strain>
    </source>
</reference>
<evidence type="ECO:0000256" key="1">
    <source>
        <dbReference type="SAM" id="Phobius"/>
    </source>
</evidence>
<organism evidence="2 3">
    <name type="scientific">Chlamydia psittaci 99DC5</name>
    <dbReference type="NCBI Taxonomy" id="1112251"/>
    <lineage>
        <taxon>Bacteria</taxon>
        <taxon>Pseudomonadati</taxon>
        <taxon>Chlamydiota</taxon>
        <taxon>Chlamydiia</taxon>
        <taxon>Chlamydiales</taxon>
        <taxon>Chlamydiaceae</taxon>
        <taxon>Chlamydia/Chlamydophila group</taxon>
        <taxon>Chlamydia</taxon>
    </lineage>
</organism>
<dbReference type="Proteomes" id="UP000014627">
    <property type="component" value="Unassembled WGS sequence"/>
</dbReference>
<evidence type="ECO:0000313" key="2">
    <source>
        <dbReference type="EMBL" id="EPJ28189.1"/>
    </source>
</evidence>
<feature type="transmembrane region" description="Helical" evidence="1">
    <location>
        <begin position="12"/>
        <end position="36"/>
    </location>
</feature>
<keyword evidence="3" id="KW-1185">Reference proteome</keyword>
<protein>
    <submittedName>
        <fullName evidence="2">Membrane protein</fullName>
    </submittedName>
</protein>